<dbReference type="InterPro" id="IPR036610">
    <property type="entry name" value="PEBP-like_sf"/>
</dbReference>
<evidence type="ECO:0000256" key="5">
    <source>
        <dbReference type="ARBA" id="ARBA00022847"/>
    </source>
</evidence>
<accession>A0A6A1WPQ1</accession>
<dbReference type="PANTHER" id="PTHR48017">
    <property type="entry name" value="OS05G0424000 PROTEIN-RELATED"/>
    <property type="match status" value="1"/>
</dbReference>
<protein>
    <submittedName>
        <fullName evidence="14">Amino acid permease 2</fullName>
    </submittedName>
</protein>
<evidence type="ECO:0000313" key="14">
    <source>
        <dbReference type="EMBL" id="KAB1226643.1"/>
    </source>
</evidence>
<feature type="transmembrane region" description="Helical" evidence="12">
    <location>
        <begin position="252"/>
        <end position="272"/>
    </location>
</feature>
<keyword evidence="8 12" id="KW-0472">Membrane</keyword>
<evidence type="ECO:0000256" key="2">
    <source>
        <dbReference type="ARBA" id="ARBA00005590"/>
    </source>
</evidence>
<feature type="transmembrane region" description="Helical" evidence="12">
    <location>
        <begin position="164"/>
        <end position="186"/>
    </location>
</feature>
<evidence type="ECO:0000259" key="13">
    <source>
        <dbReference type="Pfam" id="PF01490"/>
    </source>
</evidence>
<evidence type="ECO:0000256" key="3">
    <source>
        <dbReference type="ARBA" id="ARBA00022448"/>
    </source>
</evidence>
<keyword evidence="15" id="KW-1185">Reference proteome</keyword>
<feature type="transmembrane region" description="Helical" evidence="12">
    <location>
        <begin position="288"/>
        <end position="309"/>
    </location>
</feature>
<dbReference type="GO" id="GO:0009734">
    <property type="term" value="P:auxin-activated signaling pathway"/>
    <property type="evidence" value="ECO:0007669"/>
    <property type="project" value="UniProtKB-KW"/>
</dbReference>
<dbReference type="Proteomes" id="UP000516437">
    <property type="component" value="Chromosome 1"/>
</dbReference>
<keyword evidence="5" id="KW-0769">Symport</keyword>
<evidence type="ECO:0000256" key="4">
    <source>
        <dbReference type="ARBA" id="ARBA00022692"/>
    </source>
</evidence>
<comment type="function">
    <text evidence="10">Carrier protein involved in proton-driven auxin influx. Mediates the formation of auxin gradient from developing leaves (site of auxin biosynthesis) to tips by contributing to the loading of auxin in vascular tissues and facilitating acropetal (base to tip) auxin transport within inner tissues of the root apex, and basipetal (tip to base) auxin transport within outer tissues of the root apex. May be involved in lateral roots and nodules formation.</text>
</comment>
<evidence type="ECO:0000256" key="10">
    <source>
        <dbReference type="ARBA" id="ARBA00045588"/>
    </source>
</evidence>
<comment type="similarity">
    <text evidence="2">Belongs to the amino acid/polyamine transporter 2 family. Amino acid/auxin permease (AAAP) (TC 2.A.18.1) subfamily.</text>
</comment>
<dbReference type="GO" id="GO:0006865">
    <property type="term" value="P:amino acid transport"/>
    <property type="evidence" value="ECO:0007669"/>
    <property type="project" value="UniProtKB-KW"/>
</dbReference>
<feature type="region of interest" description="Disordered" evidence="11">
    <location>
        <begin position="13"/>
        <end position="38"/>
    </location>
</feature>
<keyword evidence="4 12" id="KW-0812">Transmembrane</keyword>
<evidence type="ECO:0000256" key="11">
    <source>
        <dbReference type="SAM" id="MobiDB-lite"/>
    </source>
</evidence>
<feature type="transmembrane region" description="Helical" evidence="12">
    <location>
        <begin position="377"/>
        <end position="396"/>
    </location>
</feature>
<evidence type="ECO:0000256" key="12">
    <source>
        <dbReference type="SAM" id="Phobius"/>
    </source>
</evidence>
<keyword evidence="7 12" id="KW-1133">Transmembrane helix</keyword>
<evidence type="ECO:0000256" key="7">
    <source>
        <dbReference type="ARBA" id="ARBA00022989"/>
    </source>
</evidence>
<feature type="transmembrane region" description="Helical" evidence="12">
    <location>
        <begin position="351"/>
        <end position="371"/>
    </location>
</feature>
<feature type="transmembrane region" description="Helical" evidence="12">
    <location>
        <begin position="408"/>
        <end position="434"/>
    </location>
</feature>
<dbReference type="OrthoDB" id="40134at2759"/>
<proteinExistence type="inferred from homology"/>
<keyword evidence="3" id="KW-0813">Transport</keyword>
<sequence length="509" mass="56654">MVRDTATTDLLSGDVRLPLGSSEGLDNDGQGPKRAVDGQSKRTGTLFFGGLKDLGLRGIWSTCALITTSVVGSGMLSMGENMAQLGWVAGRRHAIVCFVVQYLNLLVVASKYTQEAAFRMTDLIRYACHHSRKRTCRVYRKPYNIVAGVIQIFFSQIPDFDQLGWLSSLSVVTFIIFSAIGVGLTIGRVTENGMVKGSAGGMSLGTVTRAKKIWGSLKHWGHSYCIRFLQCDAIESPQSDGANKIMKKATKLSLVATTSVYLVFGGLGYAAFGEKFTYSIFYFLWNPYWLLDIASLAMLINSVGAYQIFSQPMFAMVEKFIGGAVTNCEFATKDIEIPIPCFSFKTNLLRLVCRSSFVITTTVMSMFLAFYNDSLQVLVDGVAFWFLGIYFPLEMYKKEKQKYRGKWLCAQIVIIGGLVLTIASIAAKIVVTFIRQEVVCYESPRPVVGIHRFVFVLFRQMGRQTVYAPGWRQNFNTKDFAELYNLGLPVAAHYFNCQRESGSGGRRRS</sequence>
<comment type="subcellular location">
    <subcellularLocation>
        <location evidence="1">Endomembrane system</location>
        <topology evidence="1">Multi-pass membrane protein</topology>
    </subcellularLocation>
</comment>
<evidence type="ECO:0000256" key="9">
    <source>
        <dbReference type="ARBA" id="ARBA00023294"/>
    </source>
</evidence>
<evidence type="ECO:0000256" key="8">
    <source>
        <dbReference type="ARBA" id="ARBA00023136"/>
    </source>
</evidence>
<evidence type="ECO:0000256" key="1">
    <source>
        <dbReference type="ARBA" id="ARBA00004127"/>
    </source>
</evidence>
<dbReference type="SUPFAM" id="SSF49777">
    <property type="entry name" value="PEBP-like"/>
    <property type="match status" value="1"/>
</dbReference>
<keyword evidence="9" id="KW-0927">Auxin signaling pathway</keyword>
<dbReference type="InterPro" id="IPR013057">
    <property type="entry name" value="AA_transpt_TM"/>
</dbReference>
<organism evidence="14 15">
    <name type="scientific">Morella rubra</name>
    <name type="common">Chinese bayberry</name>
    <dbReference type="NCBI Taxonomy" id="262757"/>
    <lineage>
        <taxon>Eukaryota</taxon>
        <taxon>Viridiplantae</taxon>
        <taxon>Streptophyta</taxon>
        <taxon>Embryophyta</taxon>
        <taxon>Tracheophyta</taxon>
        <taxon>Spermatophyta</taxon>
        <taxon>Magnoliopsida</taxon>
        <taxon>eudicotyledons</taxon>
        <taxon>Gunneridae</taxon>
        <taxon>Pentapetalae</taxon>
        <taxon>rosids</taxon>
        <taxon>fabids</taxon>
        <taxon>Fagales</taxon>
        <taxon>Myricaceae</taxon>
        <taxon>Morella</taxon>
    </lineage>
</organism>
<evidence type="ECO:0000313" key="15">
    <source>
        <dbReference type="Proteomes" id="UP000516437"/>
    </source>
</evidence>
<dbReference type="Gene3D" id="3.90.280.10">
    <property type="entry name" value="PEBP-like"/>
    <property type="match status" value="1"/>
</dbReference>
<evidence type="ECO:0000256" key="6">
    <source>
        <dbReference type="ARBA" id="ARBA00022970"/>
    </source>
</evidence>
<comment type="caution">
    <text evidence="14">The sequence shown here is derived from an EMBL/GenBank/DDBJ whole genome shotgun (WGS) entry which is preliminary data.</text>
</comment>
<keyword evidence="6" id="KW-0029">Amino-acid transport</keyword>
<dbReference type="AlphaFoldDB" id="A0A6A1WPQ1"/>
<dbReference type="Pfam" id="PF01490">
    <property type="entry name" value="Aa_trans"/>
    <property type="match status" value="1"/>
</dbReference>
<dbReference type="GO" id="GO:0015293">
    <property type="term" value="F:symporter activity"/>
    <property type="evidence" value="ECO:0007669"/>
    <property type="project" value="UniProtKB-KW"/>
</dbReference>
<dbReference type="EMBL" id="RXIC02000019">
    <property type="protein sequence ID" value="KAB1226643.1"/>
    <property type="molecule type" value="Genomic_DNA"/>
</dbReference>
<reference evidence="14 15" key="1">
    <citation type="journal article" date="2019" name="Plant Biotechnol. J.">
        <title>The red bayberry genome and genetic basis of sex determination.</title>
        <authorList>
            <person name="Jia H.M."/>
            <person name="Jia H.J."/>
            <person name="Cai Q.L."/>
            <person name="Wang Y."/>
            <person name="Zhao H.B."/>
            <person name="Yang W.F."/>
            <person name="Wang G.Y."/>
            <person name="Li Y.H."/>
            <person name="Zhan D.L."/>
            <person name="Shen Y.T."/>
            <person name="Niu Q.F."/>
            <person name="Chang L."/>
            <person name="Qiu J."/>
            <person name="Zhao L."/>
            <person name="Xie H.B."/>
            <person name="Fu W.Y."/>
            <person name="Jin J."/>
            <person name="Li X.W."/>
            <person name="Jiao Y."/>
            <person name="Zhou C.C."/>
            <person name="Tu T."/>
            <person name="Chai C.Y."/>
            <person name="Gao J.L."/>
            <person name="Fan L.J."/>
            <person name="van de Weg E."/>
            <person name="Wang J.Y."/>
            <person name="Gao Z.S."/>
        </authorList>
    </citation>
    <scope>NUCLEOTIDE SEQUENCE [LARGE SCALE GENOMIC DNA]</scope>
    <source>
        <tissue evidence="14">Leaves</tissue>
    </source>
</reference>
<gene>
    <name evidence="14" type="ORF">CJ030_MR1G027474</name>
</gene>
<feature type="domain" description="Amino acid transporter transmembrane" evidence="13">
    <location>
        <begin position="90"/>
        <end position="429"/>
    </location>
</feature>
<feature type="transmembrane region" description="Helical" evidence="12">
    <location>
        <begin position="142"/>
        <end position="158"/>
    </location>
</feature>
<name>A0A6A1WPQ1_9ROSI</name>
<dbReference type="GO" id="GO:0012505">
    <property type="term" value="C:endomembrane system"/>
    <property type="evidence" value="ECO:0007669"/>
    <property type="project" value="UniProtKB-SubCell"/>
</dbReference>